<dbReference type="HOGENOM" id="CLU_004317_2_1_10"/>
<dbReference type="Proteomes" id="UP000033047">
    <property type="component" value="Unassembled WGS sequence"/>
</dbReference>
<dbReference type="InterPro" id="IPR037066">
    <property type="entry name" value="Plug_dom_sf"/>
</dbReference>
<keyword evidence="5 7" id="KW-0472">Membrane</keyword>
<evidence type="ECO:0000313" key="10">
    <source>
        <dbReference type="Proteomes" id="UP000033047"/>
    </source>
</evidence>
<comment type="similarity">
    <text evidence="7">Belongs to the TonB-dependent receptor family.</text>
</comment>
<proteinExistence type="inferred from homology"/>
<evidence type="ECO:0000313" key="9">
    <source>
        <dbReference type="EMBL" id="KKB58197.1"/>
    </source>
</evidence>
<gene>
    <name evidence="9" type="ORF">HMPREF1535_01018</name>
</gene>
<dbReference type="Gene3D" id="2.60.40.1120">
    <property type="entry name" value="Carboxypeptidase-like, regulatory domain"/>
    <property type="match status" value="1"/>
</dbReference>
<dbReference type="InterPro" id="IPR008969">
    <property type="entry name" value="CarboxyPept-like_regulatory"/>
</dbReference>
<dbReference type="NCBIfam" id="TIGR04056">
    <property type="entry name" value="OMP_RagA_SusC"/>
    <property type="match status" value="1"/>
</dbReference>
<evidence type="ECO:0000256" key="1">
    <source>
        <dbReference type="ARBA" id="ARBA00004571"/>
    </source>
</evidence>
<dbReference type="InterPro" id="IPR011662">
    <property type="entry name" value="Secretin/TonB_short_N"/>
</dbReference>
<dbReference type="PATRIC" id="fig|927665.4.peg.1040"/>
<evidence type="ECO:0000256" key="4">
    <source>
        <dbReference type="ARBA" id="ARBA00022692"/>
    </source>
</evidence>
<dbReference type="AlphaFoldDB" id="A0A0F5JL81"/>
<evidence type="ECO:0000259" key="8">
    <source>
        <dbReference type="SMART" id="SM00965"/>
    </source>
</evidence>
<evidence type="ECO:0000256" key="6">
    <source>
        <dbReference type="ARBA" id="ARBA00023237"/>
    </source>
</evidence>
<comment type="caution">
    <text evidence="9">The sequence shown here is derived from an EMBL/GenBank/DDBJ whole genome shotgun (WGS) entry which is preliminary data.</text>
</comment>
<reference evidence="9 10" key="1">
    <citation type="submission" date="2013-04" db="EMBL/GenBank/DDBJ databases">
        <title>The Genome Sequence of Parabacteroides goldsteinii DSM 19448.</title>
        <authorList>
            <consortium name="The Broad Institute Genomics Platform"/>
            <person name="Earl A."/>
            <person name="Ward D."/>
            <person name="Feldgarden M."/>
            <person name="Gevers D."/>
            <person name="Martens E."/>
            <person name="Sakamoto M."/>
            <person name="Benno Y."/>
            <person name="Song Y."/>
            <person name="Liu C."/>
            <person name="Lee J."/>
            <person name="Bolanos M."/>
            <person name="Vaisanen M.L."/>
            <person name="Finegold S.M."/>
            <person name="Walker B."/>
            <person name="Young S."/>
            <person name="Zeng Q."/>
            <person name="Gargeya S."/>
            <person name="Fitzgerald M."/>
            <person name="Haas B."/>
            <person name="Abouelleil A."/>
            <person name="Allen A.W."/>
            <person name="Alvarado L."/>
            <person name="Arachchi H.M."/>
            <person name="Berlin A.M."/>
            <person name="Chapman S.B."/>
            <person name="Gainer-Dewar J."/>
            <person name="Goldberg J."/>
            <person name="Griggs A."/>
            <person name="Gujja S."/>
            <person name="Hansen M."/>
            <person name="Howarth C."/>
            <person name="Imamovic A."/>
            <person name="Ireland A."/>
            <person name="Larimer J."/>
            <person name="McCowan C."/>
            <person name="Murphy C."/>
            <person name="Pearson M."/>
            <person name="Poon T.W."/>
            <person name="Priest M."/>
            <person name="Roberts A."/>
            <person name="Saif S."/>
            <person name="Shea T."/>
            <person name="Sisk P."/>
            <person name="Sykes S."/>
            <person name="Wortman J."/>
            <person name="Nusbaum C."/>
            <person name="Birren B."/>
        </authorList>
    </citation>
    <scope>NUCLEOTIDE SEQUENCE [LARGE SCALE GENOMIC DNA]</scope>
    <source>
        <strain evidence="9 10">DSM 19448</strain>
    </source>
</reference>
<evidence type="ECO:0000256" key="7">
    <source>
        <dbReference type="PROSITE-ProRule" id="PRU01360"/>
    </source>
</evidence>
<sequence length="1156" mass="127096">MVSRVLFVLIALLCNGVLLSAQISISVKNQTIREIIPQLEKASGHNFFFGNDLPDLNTKKDLSVKNASLKNVLDNLLENTSISYQIKGNNQVVLIRGHNQKTANAFSMEAKRVTGVVLDETGGPVIGANIVVRGFNNGVITDMEGHFMIDVPEGAVLQISYIGYVDKILPIGKDSNYKVVLSENVETLNEVVVTALGITREKKGLGYATQQIKSEALDNPNSNLVSMLSGKVAGLNINSGAVVGGGSRISIRGDRALSSGPSSPLFVIDGIPIGSGAGSQTGSAGINELSSNDIESMNVLKGAAASALYGSRAANGAIIITTKTGKKANGLGVSYSGTFSRETPLILPQLQDQFGQGKDGIYEGGNFGSSSGYYPSGLNDNYDESWGPRFMGQKMVQFDSPTTNGYRAGDTYLPPEIRGEAIPSEWIGHPDNMRDFFDHGSTRINNVALSNSVNRLNFRVSYTNTKQEGLTPNNDINRHVFNLNNSIDLNKWISVDVVANYTKTKRSNVPNLGYGGISPIYFFCWMPLSHNINSLKEYWQRGGLEGTRQFQNMASYNNLYFVMHEMTTQDDMNRFFGKLAVNIKPVEGVTVMLRGGSDNSWGTSTRNESYYKNGGNGYFRQGTTNYQENNFDFLVSYNPDLGKIFGLTANFGGNRMEQFSKAMTGETNSLVVPNIYSFANAKEKPSVTNSTSKKIVNSLFGSVLLDYKRMLFAEFTGRNDWSSTLPESTNSYFYPSVTLSALFSEMFKLPPVISYAKLRGSYASVGNDTDPYSLLNTYSLGGYWNGIPMLQNSPDLLNSGLKPAMSDTWEIGAELNFFKNRLSIDFSYYNTKTKDQIISLQNALTSGYGSRKINSGKTENKGFELMVNATPIQLANSFKWDIGFNFSRSRTNVLYLAEGMEELILTNQNLEDAKVVARVGERMGQLYGTAYQRVEEGPLKGQPILNSSGQYVAESDVYLGNVNPDWTAGVHTGLSFKGFSINVLFDIRQGGYFISRTLNKFVGAGMTIESLEGRGTREPGKEYEGLYYREGAIMVDGEYQQNLQIFDGTFSQGIVGNDARRFIKTKYDHISEAQLTDASFVKLRELRVGYSLPAKWARKIYLQNINVAFVGRDLFLWTKNPHVDPESGGMDNLNLGIDAFSVPASKSLGFQVNVSF</sequence>
<dbReference type="Gene3D" id="2.170.130.10">
    <property type="entry name" value="TonB-dependent receptor, plug domain"/>
    <property type="match status" value="1"/>
</dbReference>
<dbReference type="Pfam" id="PF07660">
    <property type="entry name" value="STN"/>
    <property type="match status" value="1"/>
</dbReference>
<dbReference type="STRING" id="927665.HMPREF1535_01018"/>
<dbReference type="InterPro" id="IPR023996">
    <property type="entry name" value="TonB-dep_OMP_SusC/RagA"/>
</dbReference>
<keyword evidence="4 7" id="KW-0812">Transmembrane</keyword>
<feature type="domain" description="Secretin/TonB short N-terminal" evidence="8">
    <location>
        <begin position="45"/>
        <end position="97"/>
    </location>
</feature>
<dbReference type="Gene3D" id="2.40.170.20">
    <property type="entry name" value="TonB-dependent receptor, beta-barrel domain"/>
    <property type="match status" value="1"/>
</dbReference>
<keyword evidence="2 7" id="KW-0813">Transport</keyword>
<evidence type="ECO:0000256" key="5">
    <source>
        <dbReference type="ARBA" id="ARBA00023136"/>
    </source>
</evidence>
<dbReference type="Pfam" id="PF07715">
    <property type="entry name" value="Plug"/>
    <property type="match status" value="1"/>
</dbReference>
<keyword evidence="6 7" id="KW-0998">Cell outer membrane</keyword>
<dbReference type="SUPFAM" id="SSF56935">
    <property type="entry name" value="Porins"/>
    <property type="match status" value="1"/>
</dbReference>
<dbReference type="SUPFAM" id="SSF49464">
    <property type="entry name" value="Carboxypeptidase regulatory domain-like"/>
    <property type="match status" value="1"/>
</dbReference>
<dbReference type="PROSITE" id="PS52016">
    <property type="entry name" value="TONB_DEPENDENT_REC_3"/>
    <property type="match status" value="1"/>
</dbReference>
<dbReference type="InterPro" id="IPR039426">
    <property type="entry name" value="TonB-dep_rcpt-like"/>
</dbReference>
<comment type="subcellular location">
    <subcellularLocation>
        <location evidence="1 7">Cell outer membrane</location>
        <topology evidence="1 7">Multi-pass membrane protein</topology>
    </subcellularLocation>
</comment>
<dbReference type="InterPro" id="IPR036942">
    <property type="entry name" value="Beta-barrel_TonB_sf"/>
</dbReference>
<accession>A0A0F5JL81</accession>
<dbReference type="GO" id="GO:0009279">
    <property type="term" value="C:cell outer membrane"/>
    <property type="evidence" value="ECO:0007669"/>
    <property type="project" value="UniProtKB-SubCell"/>
</dbReference>
<dbReference type="InterPro" id="IPR012910">
    <property type="entry name" value="Plug_dom"/>
</dbReference>
<evidence type="ECO:0000256" key="3">
    <source>
        <dbReference type="ARBA" id="ARBA00022452"/>
    </source>
</evidence>
<dbReference type="InterPro" id="IPR023997">
    <property type="entry name" value="TonB-dep_OMP_SusC/RagA_CS"/>
</dbReference>
<protein>
    <submittedName>
        <fullName evidence="9">SusC/RagA family TonB-linked outer membrane protein</fullName>
    </submittedName>
</protein>
<dbReference type="SMART" id="SM00965">
    <property type="entry name" value="STN"/>
    <property type="match status" value="1"/>
</dbReference>
<dbReference type="EMBL" id="AQHV01000006">
    <property type="protein sequence ID" value="KKB58197.1"/>
    <property type="molecule type" value="Genomic_DNA"/>
</dbReference>
<organism evidence="9 10">
    <name type="scientific">Parabacteroides goldsteinii DSM 19448 = WAL 12034</name>
    <dbReference type="NCBI Taxonomy" id="927665"/>
    <lineage>
        <taxon>Bacteria</taxon>
        <taxon>Pseudomonadati</taxon>
        <taxon>Bacteroidota</taxon>
        <taxon>Bacteroidia</taxon>
        <taxon>Bacteroidales</taxon>
        <taxon>Tannerellaceae</taxon>
        <taxon>Parabacteroides</taxon>
    </lineage>
</organism>
<dbReference type="Pfam" id="PF13715">
    <property type="entry name" value="CarbopepD_reg_2"/>
    <property type="match status" value="1"/>
</dbReference>
<dbReference type="NCBIfam" id="TIGR04057">
    <property type="entry name" value="SusC_RagA_signa"/>
    <property type="match status" value="1"/>
</dbReference>
<keyword evidence="3 7" id="KW-1134">Transmembrane beta strand</keyword>
<name>A0A0F5JL81_9BACT</name>
<evidence type="ECO:0000256" key="2">
    <source>
        <dbReference type="ARBA" id="ARBA00022448"/>
    </source>
</evidence>